<organism evidence="3 4">
    <name type="scientific">Eubacterium uniforme</name>
    <dbReference type="NCBI Taxonomy" id="39495"/>
    <lineage>
        <taxon>Bacteria</taxon>
        <taxon>Bacillati</taxon>
        <taxon>Bacillota</taxon>
        <taxon>Clostridia</taxon>
        <taxon>Eubacteriales</taxon>
        <taxon>Eubacteriaceae</taxon>
        <taxon>Eubacterium</taxon>
    </lineage>
</organism>
<keyword evidence="1" id="KW-0472">Membrane</keyword>
<evidence type="ECO:0000313" key="3">
    <source>
        <dbReference type="EMBL" id="SKA60138.1"/>
    </source>
</evidence>
<dbReference type="Pfam" id="PF14410">
    <property type="entry name" value="GH-E"/>
    <property type="match status" value="1"/>
</dbReference>
<keyword evidence="4" id="KW-1185">Reference proteome</keyword>
<dbReference type="EMBL" id="FUXZ01000002">
    <property type="protein sequence ID" value="SKA60138.1"/>
    <property type="molecule type" value="Genomic_DNA"/>
</dbReference>
<gene>
    <name evidence="3" type="ORF">SAMN02745111_00185</name>
</gene>
<feature type="domain" description="Toxin YqcG C-terminal" evidence="2">
    <location>
        <begin position="236"/>
        <end position="303"/>
    </location>
</feature>
<protein>
    <submittedName>
        <fullName evidence="3">HNH/ENDO VII superfamily nuclease with conserved GHE residues</fullName>
    </submittedName>
</protein>
<keyword evidence="1" id="KW-1133">Transmembrane helix</keyword>
<dbReference type="OrthoDB" id="2085186at2"/>
<evidence type="ECO:0000256" key="1">
    <source>
        <dbReference type="SAM" id="Phobius"/>
    </source>
</evidence>
<accession>A0A1T4V574</accession>
<dbReference type="Proteomes" id="UP000190814">
    <property type="component" value="Unassembled WGS sequence"/>
</dbReference>
<feature type="transmembrane region" description="Helical" evidence="1">
    <location>
        <begin position="46"/>
        <end position="66"/>
    </location>
</feature>
<sequence length="306" mass="33581">MDLCEGIYDVTSFALNRAYKDVVKPLADIYNKASDIMDKIPTPVKIAAGLVGGAIAIGTGIAPAIVAGAMIKAAASGAVISGAMYGVSSLFTGNFDKKEFVNSMLHGATDMFMISGVTLGVKGVVDCVTRNSGRIREAMLANEEGSTNAVDKLDDFYESRVSGKTNYGKSSENVVKVESGYHQDANGRWHRPNGQFASNGEVGLSSASEHYLHRPYIRQSTIDGVNTNTKVNYKTGQIYDSISKKWVNPENVELGHVTDNEYWYLRDMAESQGMTQAQFNDFMNNSDFYAWQEIYSNRSHMFEKPH</sequence>
<proteinExistence type="predicted"/>
<dbReference type="RefSeq" id="WP_078765077.1">
    <property type="nucleotide sequence ID" value="NZ_FUXZ01000002.1"/>
</dbReference>
<dbReference type="AlphaFoldDB" id="A0A1T4V574"/>
<dbReference type="InterPro" id="IPR026835">
    <property type="entry name" value="YqcG_C"/>
</dbReference>
<name>A0A1T4V574_9FIRM</name>
<keyword evidence="1" id="KW-0812">Transmembrane</keyword>
<feature type="transmembrane region" description="Helical" evidence="1">
    <location>
        <begin position="73"/>
        <end position="91"/>
    </location>
</feature>
<evidence type="ECO:0000259" key="2">
    <source>
        <dbReference type="Pfam" id="PF14410"/>
    </source>
</evidence>
<reference evidence="3 4" key="1">
    <citation type="submission" date="2017-02" db="EMBL/GenBank/DDBJ databases">
        <authorList>
            <person name="Peterson S.W."/>
        </authorList>
    </citation>
    <scope>NUCLEOTIDE SEQUENCE [LARGE SCALE GENOMIC DNA]</scope>
    <source>
        <strain evidence="3 4">ATCC 35992</strain>
    </source>
</reference>
<evidence type="ECO:0000313" key="4">
    <source>
        <dbReference type="Proteomes" id="UP000190814"/>
    </source>
</evidence>